<dbReference type="PANTHER" id="PTHR46825">
    <property type="entry name" value="D-ALANYL-D-ALANINE-CARBOXYPEPTIDASE/ENDOPEPTIDASE AMPH"/>
    <property type="match status" value="1"/>
</dbReference>
<gene>
    <name evidence="2" type="ORF">ACFQB0_08915</name>
</gene>
<dbReference type="InterPro" id="IPR001466">
    <property type="entry name" value="Beta-lactam-related"/>
</dbReference>
<comment type="caution">
    <text evidence="2">The sequence shown here is derived from an EMBL/GenBank/DDBJ whole genome shotgun (WGS) entry which is preliminary data.</text>
</comment>
<dbReference type="InterPro" id="IPR012338">
    <property type="entry name" value="Beta-lactam/transpept-like"/>
</dbReference>
<accession>A0ABW1VH70</accession>
<reference evidence="3" key="1">
    <citation type="journal article" date="2019" name="Int. J. Syst. Evol. Microbiol.">
        <title>The Global Catalogue of Microorganisms (GCM) 10K type strain sequencing project: providing services to taxonomists for standard genome sequencing and annotation.</title>
        <authorList>
            <consortium name="The Broad Institute Genomics Platform"/>
            <consortium name="The Broad Institute Genome Sequencing Center for Infectious Disease"/>
            <person name="Wu L."/>
            <person name="Ma J."/>
        </authorList>
    </citation>
    <scope>NUCLEOTIDE SEQUENCE [LARGE SCALE GENOMIC DNA]</scope>
    <source>
        <strain evidence="3">CCUG 43304</strain>
    </source>
</reference>
<keyword evidence="3" id="KW-1185">Reference proteome</keyword>
<dbReference type="PANTHER" id="PTHR46825:SF7">
    <property type="entry name" value="D-ALANYL-D-ALANINE CARBOXYPEPTIDASE"/>
    <property type="match status" value="1"/>
</dbReference>
<dbReference type="GO" id="GO:0016787">
    <property type="term" value="F:hydrolase activity"/>
    <property type="evidence" value="ECO:0007669"/>
    <property type="project" value="UniProtKB-KW"/>
</dbReference>
<name>A0ABW1VH70_9MICO</name>
<dbReference type="Pfam" id="PF00144">
    <property type="entry name" value="Beta-lactamase"/>
    <property type="match status" value="1"/>
</dbReference>
<evidence type="ECO:0000313" key="3">
    <source>
        <dbReference type="Proteomes" id="UP001596306"/>
    </source>
</evidence>
<evidence type="ECO:0000259" key="1">
    <source>
        <dbReference type="Pfam" id="PF00144"/>
    </source>
</evidence>
<keyword evidence="2" id="KW-0378">Hydrolase</keyword>
<dbReference type="SUPFAM" id="SSF56601">
    <property type="entry name" value="beta-lactamase/transpeptidase-like"/>
    <property type="match status" value="1"/>
</dbReference>
<feature type="domain" description="Beta-lactamase-related" evidence="1">
    <location>
        <begin position="54"/>
        <end position="376"/>
    </location>
</feature>
<dbReference type="RefSeq" id="WP_386730353.1">
    <property type="nucleotide sequence ID" value="NZ_JBHSTP010000002.1"/>
</dbReference>
<dbReference type="PROSITE" id="PS51257">
    <property type="entry name" value="PROKAR_LIPOPROTEIN"/>
    <property type="match status" value="1"/>
</dbReference>
<dbReference type="EMBL" id="JBHSTP010000002">
    <property type="protein sequence ID" value="MFC6356227.1"/>
    <property type="molecule type" value="Genomic_DNA"/>
</dbReference>
<sequence>MGKLPKGIRRIASFALVVVAMLGVSACTMRSAAAPGPPPQADVPLPPEVSDRLDATLAEAMELAGASGAIAGVWAPWAGEWVVSPGTTTLDGSAPLSPDMRFRIASNTKSMTCTVLLRLADEGVVALSDLVSKHLPRLAGLDGITLGHLCQNTSGLADYFAQLGAQFVNNPEREWSPMELLSNGLASPRIAAPGKAWSYSNTGFAGLGMALQAATGKDWKSLYKQYIFDPLDMSDTSFPDPTDMDMPGAHPHGYAAAVNPDGTRDCSRILDETQLSNSMGWVAGGAVSTIEDLKIWVQSLATGSLLSEESAKAQWSTVGLGGDAPSWQRYGLGALQLGPLRGHDGEIPGFISTMLSDPESGLTVVVMLNNSTAGDEFAQTVALQLASIASKAPAVSGRTAPVIELPWSVEQTNAALKAAAVCQPAPAG</sequence>
<proteinExistence type="predicted"/>
<dbReference type="InterPro" id="IPR050491">
    <property type="entry name" value="AmpC-like"/>
</dbReference>
<organism evidence="2 3">
    <name type="scientific">Luethyella okanaganae</name>
    <dbReference type="NCBI Taxonomy" id="69372"/>
    <lineage>
        <taxon>Bacteria</taxon>
        <taxon>Bacillati</taxon>
        <taxon>Actinomycetota</taxon>
        <taxon>Actinomycetes</taxon>
        <taxon>Micrococcales</taxon>
        <taxon>Microbacteriaceae</taxon>
        <taxon>Luethyella</taxon>
    </lineage>
</organism>
<evidence type="ECO:0000313" key="2">
    <source>
        <dbReference type="EMBL" id="MFC6356227.1"/>
    </source>
</evidence>
<protein>
    <submittedName>
        <fullName evidence="2">Serine hydrolase domain-containing protein</fullName>
        <ecNumber evidence="2">3.-.-.-</ecNumber>
    </submittedName>
</protein>
<dbReference type="Proteomes" id="UP001596306">
    <property type="component" value="Unassembled WGS sequence"/>
</dbReference>
<dbReference type="EC" id="3.-.-.-" evidence="2"/>
<dbReference type="Gene3D" id="3.40.710.10">
    <property type="entry name" value="DD-peptidase/beta-lactamase superfamily"/>
    <property type="match status" value="1"/>
</dbReference>